<reference evidence="7" key="1">
    <citation type="submission" date="2023-10" db="EMBL/GenBank/DDBJ databases">
        <authorList>
            <person name="Chen Y."/>
            <person name="Shah S."/>
            <person name="Dougan E. K."/>
            <person name="Thang M."/>
            <person name="Chan C."/>
        </authorList>
    </citation>
    <scope>NUCLEOTIDE SEQUENCE [LARGE SCALE GENOMIC DNA]</scope>
</reference>
<evidence type="ECO:0000256" key="5">
    <source>
        <dbReference type="ARBA" id="ARBA00022990"/>
    </source>
</evidence>
<sequence length="182" mass="19987">ATERASLMAAKRKGQKRLSLGTGLGMIYVPQKAGLAERQVQDLRDMFGLFDPDGTGTVSLSDIRMAAADAQLEKHSPEVWRMLACLNDEEEADFERFVGAVTEPLGDGQSKAGASRLLALVGPEAAEKNSVSKSDLRKMIDDLGMDISEEELDDMFEQADARDGRIEPDQFYEIMRGCPDED</sequence>
<protein>
    <recommendedName>
        <fullName evidence="1">Calmodulin</fullName>
    </recommendedName>
</protein>
<evidence type="ECO:0000256" key="1">
    <source>
        <dbReference type="ARBA" id="ARBA00020786"/>
    </source>
</evidence>
<evidence type="ECO:0000313" key="8">
    <source>
        <dbReference type="Proteomes" id="UP001189429"/>
    </source>
</evidence>
<dbReference type="Pfam" id="PF13833">
    <property type="entry name" value="EF-hand_8"/>
    <property type="match status" value="1"/>
</dbReference>
<dbReference type="EMBL" id="CAUYUJ010017325">
    <property type="protein sequence ID" value="CAK0873809.1"/>
    <property type="molecule type" value="Genomic_DNA"/>
</dbReference>
<keyword evidence="5" id="KW-0007">Acetylation</keyword>
<comment type="caution">
    <text evidence="7">The sequence shown here is derived from an EMBL/GenBank/DDBJ whole genome shotgun (WGS) entry which is preliminary data.</text>
</comment>
<evidence type="ECO:0000259" key="6">
    <source>
        <dbReference type="PROSITE" id="PS50222"/>
    </source>
</evidence>
<keyword evidence="2" id="KW-0479">Metal-binding</keyword>
<dbReference type="SUPFAM" id="SSF47473">
    <property type="entry name" value="EF-hand"/>
    <property type="match status" value="1"/>
</dbReference>
<dbReference type="PANTHER" id="PTHR23048:SF0">
    <property type="entry name" value="CALMODULIN LIKE 3"/>
    <property type="match status" value="1"/>
</dbReference>
<evidence type="ECO:0000256" key="3">
    <source>
        <dbReference type="ARBA" id="ARBA00022737"/>
    </source>
</evidence>
<dbReference type="Gene3D" id="1.10.238.10">
    <property type="entry name" value="EF-hand"/>
    <property type="match status" value="1"/>
</dbReference>
<dbReference type="InterPro" id="IPR002048">
    <property type="entry name" value="EF_hand_dom"/>
</dbReference>
<evidence type="ECO:0000256" key="4">
    <source>
        <dbReference type="ARBA" id="ARBA00022837"/>
    </source>
</evidence>
<dbReference type="PROSITE" id="PS50222">
    <property type="entry name" value="EF_HAND_2"/>
    <property type="match status" value="1"/>
</dbReference>
<evidence type="ECO:0000256" key="2">
    <source>
        <dbReference type="ARBA" id="ARBA00022723"/>
    </source>
</evidence>
<organism evidence="7 8">
    <name type="scientific">Prorocentrum cordatum</name>
    <dbReference type="NCBI Taxonomy" id="2364126"/>
    <lineage>
        <taxon>Eukaryota</taxon>
        <taxon>Sar</taxon>
        <taxon>Alveolata</taxon>
        <taxon>Dinophyceae</taxon>
        <taxon>Prorocentrales</taxon>
        <taxon>Prorocentraceae</taxon>
        <taxon>Prorocentrum</taxon>
    </lineage>
</organism>
<name>A0ABN9VNK5_9DINO</name>
<keyword evidence="4" id="KW-0106">Calcium</keyword>
<dbReference type="InterPro" id="IPR011992">
    <property type="entry name" value="EF-hand-dom_pair"/>
</dbReference>
<feature type="non-terminal residue" evidence="7">
    <location>
        <position position="1"/>
    </location>
</feature>
<evidence type="ECO:0000313" key="7">
    <source>
        <dbReference type="EMBL" id="CAK0873809.1"/>
    </source>
</evidence>
<dbReference type="PANTHER" id="PTHR23048">
    <property type="entry name" value="MYOSIN LIGHT CHAIN 1, 3"/>
    <property type="match status" value="1"/>
</dbReference>
<keyword evidence="8" id="KW-1185">Reference proteome</keyword>
<feature type="domain" description="EF-hand" evidence="6">
    <location>
        <begin position="38"/>
        <end position="73"/>
    </location>
</feature>
<proteinExistence type="predicted"/>
<dbReference type="PROSITE" id="PS00018">
    <property type="entry name" value="EF_HAND_1"/>
    <property type="match status" value="1"/>
</dbReference>
<accession>A0ABN9VNK5</accession>
<keyword evidence="3" id="KW-0677">Repeat</keyword>
<dbReference type="Proteomes" id="UP001189429">
    <property type="component" value="Unassembled WGS sequence"/>
</dbReference>
<dbReference type="InterPro" id="IPR050230">
    <property type="entry name" value="CALM/Myosin/TropC-like"/>
</dbReference>
<gene>
    <name evidence="7" type="ORF">PCOR1329_LOCUS58909</name>
</gene>
<dbReference type="SMART" id="SM00054">
    <property type="entry name" value="EFh"/>
    <property type="match status" value="2"/>
</dbReference>
<dbReference type="InterPro" id="IPR018247">
    <property type="entry name" value="EF_Hand_1_Ca_BS"/>
</dbReference>